<keyword evidence="4" id="KW-0540">Nuclease</keyword>
<protein>
    <recommendedName>
        <fullName evidence="3">ribonuclease H</fullName>
        <ecNumber evidence="3">3.1.26.4</ecNumber>
    </recommendedName>
</protein>
<feature type="compositionally biased region" description="Acidic residues" evidence="8">
    <location>
        <begin position="56"/>
        <end position="72"/>
    </location>
</feature>
<evidence type="ECO:0000256" key="2">
    <source>
        <dbReference type="ARBA" id="ARBA00005300"/>
    </source>
</evidence>
<dbReference type="Proteomes" id="UP000283895">
    <property type="component" value="Unassembled WGS sequence"/>
</dbReference>
<organism evidence="10 11">
    <name type="scientific">Cytospora schulzeri</name>
    <dbReference type="NCBI Taxonomy" id="448051"/>
    <lineage>
        <taxon>Eukaryota</taxon>
        <taxon>Fungi</taxon>
        <taxon>Dikarya</taxon>
        <taxon>Ascomycota</taxon>
        <taxon>Pezizomycotina</taxon>
        <taxon>Sordariomycetes</taxon>
        <taxon>Sordariomycetidae</taxon>
        <taxon>Diaporthales</taxon>
        <taxon>Cytosporaceae</taxon>
        <taxon>Cytospora</taxon>
    </lineage>
</organism>
<dbReference type="EC" id="3.1.26.4" evidence="3"/>
<dbReference type="GO" id="GO:0046872">
    <property type="term" value="F:metal ion binding"/>
    <property type="evidence" value="ECO:0007669"/>
    <property type="project" value="UniProtKB-KW"/>
</dbReference>
<dbReference type="GO" id="GO:0043137">
    <property type="term" value="P:DNA replication, removal of RNA primer"/>
    <property type="evidence" value="ECO:0007669"/>
    <property type="project" value="TreeGrafter"/>
</dbReference>
<dbReference type="GO" id="GO:0004523">
    <property type="term" value="F:RNA-DNA hybrid ribonuclease activity"/>
    <property type="evidence" value="ECO:0007669"/>
    <property type="project" value="UniProtKB-EC"/>
</dbReference>
<dbReference type="InterPro" id="IPR012337">
    <property type="entry name" value="RNaseH-like_sf"/>
</dbReference>
<evidence type="ECO:0000256" key="3">
    <source>
        <dbReference type="ARBA" id="ARBA00012180"/>
    </source>
</evidence>
<comment type="catalytic activity">
    <reaction evidence="1">
        <text>Endonucleolytic cleavage to 5'-phosphomonoester.</text>
        <dbReference type="EC" id="3.1.26.4"/>
    </reaction>
</comment>
<dbReference type="OrthoDB" id="407198at2759"/>
<comment type="similarity">
    <text evidence="2">Belongs to the RNase H family.</text>
</comment>
<dbReference type="PROSITE" id="PS50879">
    <property type="entry name" value="RNASE_H_1"/>
    <property type="match status" value="1"/>
</dbReference>
<proteinExistence type="inferred from homology"/>
<dbReference type="InterPro" id="IPR036397">
    <property type="entry name" value="RNaseH_sf"/>
</dbReference>
<dbReference type="SUPFAM" id="SSF53098">
    <property type="entry name" value="Ribonuclease H-like"/>
    <property type="match status" value="1"/>
</dbReference>
<evidence type="ECO:0000313" key="11">
    <source>
        <dbReference type="Proteomes" id="UP000283895"/>
    </source>
</evidence>
<dbReference type="AlphaFoldDB" id="A0A423W808"/>
<dbReference type="Pfam" id="PF00075">
    <property type="entry name" value="RNase_H"/>
    <property type="match status" value="1"/>
</dbReference>
<evidence type="ECO:0000256" key="4">
    <source>
        <dbReference type="ARBA" id="ARBA00022722"/>
    </source>
</evidence>
<feature type="domain" description="RNase H type-1" evidence="9">
    <location>
        <begin position="162"/>
        <end position="327"/>
    </location>
</feature>
<feature type="region of interest" description="Disordered" evidence="8">
    <location>
        <begin position="55"/>
        <end position="79"/>
    </location>
</feature>
<name>A0A423W808_9PEZI</name>
<keyword evidence="7" id="KW-0378">Hydrolase</keyword>
<dbReference type="PANTHER" id="PTHR10642">
    <property type="entry name" value="RIBONUCLEASE H1"/>
    <property type="match status" value="1"/>
</dbReference>
<evidence type="ECO:0000256" key="6">
    <source>
        <dbReference type="ARBA" id="ARBA00022759"/>
    </source>
</evidence>
<dbReference type="InterPro" id="IPR050092">
    <property type="entry name" value="RNase_H"/>
</dbReference>
<evidence type="ECO:0000256" key="5">
    <source>
        <dbReference type="ARBA" id="ARBA00022723"/>
    </source>
</evidence>
<evidence type="ECO:0000256" key="8">
    <source>
        <dbReference type="SAM" id="MobiDB-lite"/>
    </source>
</evidence>
<reference evidence="10 11" key="1">
    <citation type="submission" date="2015-09" db="EMBL/GenBank/DDBJ databases">
        <title>Host preference determinants of Valsa canker pathogens revealed by comparative genomics.</title>
        <authorList>
            <person name="Yin Z."/>
            <person name="Huang L."/>
        </authorList>
    </citation>
    <scope>NUCLEOTIDE SEQUENCE [LARGE SCALE GENOMIC DNA]</scope>
    <source>
        <strain evidence="10 11">03-1</strain>
    </source>
</reference>
<dbReference type="InterPro" id="IPR002156">
    <property type="entry name" value="RNaseH_domain"/>
</dbReference>
<dbReference type="GO" id="GO:0003676">
    <property type="term" value="F:nucleic acid binding"/>
    <property type="evidence" value="ECO:0007669"/>
    <property type="project" value="InterPro"/>
</dbReference>
<evidence type="ECO:0000259" key="9">
    <source>
        <dbReference type="PROSITE" id="PS50879"/>
    </source>
</evidence>
<comment type="caution">
    <text evidence="10">The sequence shown here is derived from an EMBL/GenBank/DDBJ whole genome shotgun (WGS) entry which is preliminary data.</text>
</comment>
<evidence type="ECO:0000256" key="1">
    <source>
        <dbReference type="ARBA" id="ARBA00000077"/>
    </source>
</evidence>
<keyword evidence="5" id="KW-0479">Metal-binding</keyword>
<feature type="region of interest" description="Disordered" evidence="8">
    <location>
        <begin position="1"/>
        <end position="20"/>
    </location>
</feature>
<sequence>MASGWNYLLPDSDSDGEGTYDPVTLPDGRLACYRHLNITCYKCCVDYSFMEAHSSDEEEADDDSGEVQEGGDDSAQPQSPVIQFSGFFMERTSTATQTSWPYGLEVLSRGIPHDPLGSQVRRGTGRIIPTKVTLPSPTSTPDSIFQGRATYADLTRFVHRQEPQTFLIYTDGACINNGQPNPKAGWAFVHGPRAQGDSSNHAARTVAFRLEQKGPFGDVGGQTSNRAEMRAVIAALRFRQWAGEGCKVLVIATDSEYVVEGATGWVRGWIRKGWRTRSGDAVKNKDLWECLLGEVERYHNWGMNIEFWRIPREWNTIADAAAKAAAREDEIGVFNDCKGLCI</sequence>
<dbReference type="EMBL" id="LKEA01000023">
    <property type="protein sequence ID" value="ROV99481.1"/>
    <property type="molecule type" value="Genomic_DNA"/>
</dbReference>
<gene>
    <name evidence="10" type="ORF">VMCG_06414</name>
</gene>
<dbReference type="STRING" id="356882.A0A423W808"/>
<evidence type="ECO:0000313" key="10">
    <source>
        <dbReference type="EMBL" id="ROV99481.1"/>
    </source>
</evidence>
<dbReference type="CDD" id="cd13934">
    <property type="entry name" value="RNase_H_Dikarya_like"/>
    <property type="match status" value="1"/>
</dbReference>
<dbReference type="Gene3D" id="3.30.420.10">
    <property type="entry name" value="Ribonuclease H-like superfamily/Ribonuclease H"/>
    <property type="match status" value="1"/>
</dbReference>
<dbReference type="PANTHER" id="PTHR10642:SF26">
    <property type="entry name" value="RIBONUCLEASE H1"/>
    <property type="match status" value="1"/>
</dbReference>
<keyword evidence="6" id="KW-0255">Endonuclease</keyword>
<keyword evidence="11" id="KW-1185">Reference proteome</keyword>
<evidence type="ECO:0000256" key="7">
    <source>
        <dbReference type="ARBA" id="ARBA00022801"/>
    </source>
</evidence>
<accession>A0A423W808</accession>